<evidence type="ECO:0000256" key="1">
    <source>
        <dbReference type="SAM" id="Phobius"/>
    </source>
</evidence>
<keyword evidence="3" id="KW-1185">Reference proteome</keyword>
<dbReference type="Proteomes" id="UP000249130">
    <property type="component" value="Unassembled WGS sequence"/>
</dbReference>
<reference evidence="2 3" key="1">
    <citation type="submission" date="2017-07" db="EMBL/GenBank/DDBJ databases">
        <title>Draft Genome Sequences of Select Purple Nonsulfur Bacteria.</title>
        <authorList>
            <person name="Lasarre B."/>
            <person name="Mckinlay J.B."/>
        </authorList>
    </citation>
    <scope>NUCLEOTIDE SEQUENCE [LARGE SCALE GENOMIC DNA]</scope>
    <source>
        <strain evidence="2 3">DSM 5909</strain>
    </source>
</reference>
<dbReference type="AlphaFoldDB" id="A0A327KE09"/>
<dbReference type="RefSeq" id="WP_111423274.1">
    <property type="nucleotide sequence ID" value="NZ_NPEX01000483.1"/>
</dbReference>
<dbReference type="GO" id="GO:0016301">
    <property type="term" value="F:kinase activity"/>
    <property type="evidence" value="ECO:0007669"/>
    <property type="project" value="UniProtKB-KW"/>
</dbReference>
<dbReference type="OrthoDB" id="9805893at2"/>
<gene>
    <name evidence="2" type="ORF">CH341_30230</name>
</gene>
<keyword evidence="2" id="KW-0808">Transferase</keyword>
<organism evidence="2 3">
    <name type="scientific">Rhodoplanes roseus</name>
    <dbReference type="NCBI Taxonomy" id="29409"/>
    <lineage>
        <taxon>Bacteria</taxon>
        <taxon>Pseudomonadati</taxon>
        <taxon>Pseudomonadota</taxon>
        <taxon>Alphaproteobacteria</taxon>
        <taxon>Hyphomicrobiales</taxon>
        <taxon>Nitrobacteraceae</taxon>
        <taxon>Rhodoplanes</taxon>
    </lineage>
</organism>
<feature type="transmembrane region" description="Helical" evidence="1">
    <location>
        <begin position="7"/>
        <end position="29"/>
    </location>
</feature>
<sequence length="50" mass="5557">MPSLFRFLAVVALIGGLVYAGMLALTLFVDVKPREISVPVPPDRFVKQQR</sequence>
<keyword evidence="1" id="KW-0812">Transmembrane</keyword>
<keyword evidence="2" id="KW-0418">Kinase</keyword>
<comment type="caution">
    <text evidence="2">The sequence shown here is derived from an EMBL/GenBank/DDBJ whole genome shotgun (WGS) entry which is preliminary data.</text>
</comment>
<keyword evidence="1" id="KW-0472">Membrane</keyword>
<proteinExistence type="predicted"/>
<keyword evidence="1" id="KW-1133">Transmembrane helix</keyword>
<name>A0A327KE09_9BRAD</name>
<accession>A0A327KE09</accession>
<dbReference type="EMBL" id="NPEX01000483">
    <property type="protein sequence ID" value="RAI36607.1"/>
    <property type="molecule type" value="Genomic_DNA"/>
</dbReference>
<evidence type="ECO:0000313" key="3">
    <source>
        <dbReference type="Proteomes" id="UP000249130"/>
    </source>
</evidence>
<protein>
    <submittedName>
        <fullName evidence="2">Histidine kinase</fullName>
    </submittedName>
</protein>
<evidence type="ECO:0000313" key="2">
    <source>
        <dbReference type="EMBL" id="RAI36607.1"/>
    </source>
</evidence>